<feature type="domain" description="Rhodanese" evidence="3">
    <location>
        <begin position="22"/>
        <end position="140"/>
    </location>
</feature>
<dbReference type="GO" id="GO:0004792">
    <property type="term" value="F:thiosulfate-cyanide sulfurtransferase activity"/>
    <property type="evidence" value="ECO:0007669"/>
    <property type="project" value="TreeGrafter"/>
</dbReference>
<dbReference type="CDD" id="cd01449">
    <property type="entry name" value="TST_Repeat_2"/>
    <property type="match status" value="1"/>
</dbReference>
<dbReference type="GeneID" id="18814776"/>
<organism>
    <name type="scientific">Serpula lacrymans var. lacrymans (strain S7.9)</name>
    <name type="common">Dry rot fungus</name>
    <dbReference type="NCBI Taxonomy" id="578457"/>
    <lineage>
        <taxon>Eukaryota</taxon>
        <taxon>Fungi</taxon>
        <taxon>Dikarya</taxon>
        <taxon>Basidiomycota</taxon>
        <taxon>Agaricomycotina</taxon>
        <taxon>Agaricomycetes</taxon>
        <taxon>Agaricomycetidae</taxon>
        <taxon>Boletales</taxon>
        <taxon>Coniophorineae</taxon>
        <taxon>Serpulaceae</taxon>
        <taxon>Serpula</taxon>
    </lineage>
</organism>
<gene>
    <name evidence="4" type="ORF">SERLADRAFT_436932</name>
</gene>
<dbReference type="InterPro" id="IPR001763">
    <property type="entry name" value="Rhodanese-like_dom"/>
</dbReference>
<sequence length="313" mass="33973">MSSSTPAPYLISPSHLRELLSSNGAVSILDASWFMPNSPRNPQEEFSKKRIAGANYLSLDEVASPNELGLKHMMPTERIFADACERFGIDPSSHVVIYDTQGVFSSPRALFMFRAFGHQRSSVLDGGLPRWEAEGFSVESAPPAQVPKSTYPSPVYDKDVIKSYDQMVSNSNLTPSSDPSAELVLDARSRGRYLGTDPEPRPGLSSGHIPHSFSLPFNTFLQTNTPLNSSASYTTFLPIPELRQTLVNAVGPENAELIINGERPVTTSCGSGMTAGVLWLGLKLLGTPKVAIYDESWTGYAARASSKIEKSAD</sequence>
<feature type="domain" description="Rhodanese" evidence="3">
    <location>
        <begin position="178"/>
        <end position="309"/>
    </location>
</feature>
<keyword evidence="2" id="KW-0677">Repeat</keyword>
<dbReference type="SUPFAM" id="SSF52821">
    <property type="entry name" value="Rhodanese/Cell cycle control phosphatase"/>
    <property type="match status" value="2"/>
</dbReference>
<dbReference type="HOGENOM" id="CLU_031618_3_1_1"/>
<dbReference type="RefSeq" id="XP_007317295.1">
    <property type="nucleotide sequence ID" value="XM_007317233.1"/>
</dbReference>
<dbReference type="PANTHER" id="PTHR11364">
    <property type="entry name" value="THIOSULFATE SULFERTANSFERASE"/>
    <property type="match status" value="1"/>
</dbReference>
<dbReference type="AlphaFoldDB" id="F8NU99"/>
<dbReference type="InterPro" id="IPR036873">
    <property type="entry name" value="Rhodanese-like_dom_sf"/>
</dbReference>
<keyword evidence="1" id="KW-0808">Transferase</keyword>
<dbReference type="SMART" id="SM00450">
    <property type="entry name" value="RHOD"/>
    <property type="match status" value="2"/>
</dbReference>
<protein>
    <recommendedName>
        <fullName evidence="3">Rhodanese domain-containing protein</fullName>
    </recommendedName>
</protein>
<dbReference type="Pfam" id="PF00581">
    <property type="entry name" value="Rhodanese"/>
    <property type="match status" value="2"/>
</dbReference>
<evidence type="ECO:0000313" key="4">
    <source>
        <dbReference type="EMBL" id="EGO25173.1"/>
    </source>
</evidence>
<reference evidence="4" key="1">
    <citation type="submission" date="2011-04" db="EMBL/GenBank/DDBJ databases">
        <title>Evolution of plant cell wall degrading machinery underlies the functional diversity of forest fungi.</title>
        <authorList>
            <consortium name="US DOE Joint Genome Institute (JGI-PGF)"/>
            <person name="Eastwood D.C."/>
            <person name="Floudas D."/>
            <person name="Binder M."/>
            <person name="Majcherczyk A."/>
            <person name="Schneider P."/>
            <person name="Aerts A."/>
            <person name="Asiegbu F.O."/>
            <person name="Baker S.E."/>
            <person name="Barry K."/>
            <person name="Bendiksby M."/>
            <person name="Blumentritt M."/>
            <person name="Coutinho P.M."/>
            <person name="Cullen D."/>
            <person name="Cullen D."/>
            <person name="Gathman A."/>
            <person name="Goodell B."/>
            <person name="Henrissat B."/>
            <person name="Ihrmark K."/>
            <person name="Kauserud H."/>
            <person name="Kohler A."/>
            <person name="LaButti K."/>
            <person name="Lapidus A."/>
            <person name="Lavin J.L."/>
            <person name="Lee Y.-H."/>
            <person name="Lindquist E."/>
            <person name="Lilly W."/>
            <person name="Lucas S."/>
            <person name="Morin E."/>
            <person name="Murat C."/>
            <person name="Oguiza J.A."/>
            <person name="Park J."/>
            <person name="Pisabarro A.G."/>
            <person name="Riley R."/>
            <person name="Rosling A."/>
            <person name="Salamov A."/>
            <person name="Schmidt O."/>
            <person name="Schmutz J."/>
            <person name="Skrede I."/>
            <person name="Stenlid J."/>
            <person name="Wiebenga A."/>
            <person name="Xie X."/>
            <person name="Kues U."/>
            <person name="Hibbett D.S."/>
            <person name="Hoffmeister D."/>
            <person name="Hogberg N."/>
            <person name="Martin F."/>
            <person name="Grigoriev I.V."/>
            <person name="Watkinson S.C."/>
        </authorList>
    </citation>
    <scope>NUCLEOTIDE SEQUENCE</scope>
    <source>
        <strain evidence="4">S7.9</strain>
    </source>
</reference>
<dbReference type="GO" id="GO:0005739">
    <property type="term" value="C:mitochondrion"/>
    <property type="evidence" value="ECO:0007669"/>
    <property type="project" value="TreeGrafter"/>
</dbReference>
<dbReference type="OrthoDB" id="270167at2759"/>
<dbReference type="KEGG" id="sla:SERLADRAFT_436932"/>
<dbReference type="EMBL" id="GL945433">
    <property type="protein sequence ID" value="EGO25173.1"/>
    <property type="molecule type" value="Genomic_DNA"/>
</dbReference>
<dbReference type="PROSITE" id="PS50206">
    <property type="entry name" value="RHODANESE_3"/>
    <property type="match status" value="2"/>
</dbReference>
<dbReference type="CDD" id="cd01448">
    <property type="entry name" value="TST_Repeat_1"/>
    <property type="match status" value="1"/>
</dbReference>
<dbReference type="Proteomes" id="UP000008064">
    <property type="component" value="Unassembled WGS sequence"/>
</dbReference>
<accession>F8NU99</accession>
<dbReference type="PANTHER" id="PTHR11364:SF27">
    <property type="entry name" value="SULFURTRANSFERASE"/>
    <property type="match status" value="1"/>
</dbReference>
<dbReference type="InterPro" id="IPR045078">
    <property type="entry name" value="TST/MPST-like"/>
</dbReference>
<evidence type="ECO:0000259" key="3">
    <source>
        <dbReference type="PROSITE" id="PS50206"/>
    </source>
</evidence>
<evidence type="ECO:0000256" key="1">
    <source>
        <dbReference type="ARBA" id="ARBA00022679"/>
    </source>
</evidence>
<evidence type="ECO:0000256" key="2">
    <source>
        <dbReference type="ARBA" id="ARBA00022737"/>
    </source>
</evidence>
<dbReference type="Gene3D" id="3.40.250.10">
    <property type="entry name" value="Rhodanese-like domain"/>
    <property type="match status" value="2"/>
</dbReference>
<proteinExistence type="predicted"/>
<name>F8NU99_SERL9</name>